<feature type="compositionally biased region" description="Polar residues" evidence="1">
    <location>
        <begin position="133"/>
        <end position="142"/>
    </location>
</feature>
<name>L5LF57_MYODS</name>
<dbReference type="PANTHER" id="PTHR36871">
    <property type="entry name" value="COILED-COIL DOMAIN-CONTAINING PROTEIN 190"/>
    <property type="match status" value="1"/>
</dbReference>
<evidence type="ECO:0000256" key="1">
    <source>
        <dbReference type="SAM" id="MobiDB-lite"/>
    </source>
</evidence>
<accession>L5LF57</accession>
<protein>
    <recommendedName>
        <fullName evidence="4">Coiled-coil domain-containing protein 190</fullName>
    </recommendedName>
</protein>
<dbReference type="eggNOG" id="ENOG502SAE4">
    <property type="taxonomic scope" value="Eukaryota"/>
</dbReference>
<feature type="region of interest" description="Disordered" evidence="1">
    <location>
        <begin position="55"/>
        <end position="178"/>
    </location>
</feature>
<dbReference type="Pfam" id="PF15768">
    <property type="entry name" value="CC190"/>
    <property type="match status" value="2"/>
</dbReference>
<evidence type="ECO:0000313" key="3">
    <source>
        <dbReference type="Proteomes" id="UP000010556"/>
    </source>
</evidence>
<dbReference type="Proteomes" id="UP000010556">
    <property type="component" value="Unassembled WGS sequence"/>
</dbReference>
<dbReference type="EMBL" id="KB112907">
    <property type="protein sequence ID" value="ELK24491.1"/>
    <property type="molecule type" value="Genomic_DNA"/>
</dbReference>
<proteinExistence type="predicted"/>
<evidence type="ECO:0008006" key="4">
    <source>
        <dbReference type="Google" id="ProtNLM"/>
    </source>
</evidence>
<reference evidence="3" key="1">
    <citation type="journal article" date="2013" name="Science">
        <title>Comparative analysis of bat genomes provides insight into the evolution of flight and immunity.</title>
        <authorList>
            <person name="Zhang G."/>
            <person name="Cowled C."/>
            <person name="Shi Z."/>
            <person name="Huang Z."/>
            <person name="Bishop-Lilly K.A."/>
            <person name="Fang X."/>
            <person name="Wynne J.W."/>
            <person name="Xiong Z."/>
            <person name="Baker M.L."/>
            <person name="Zhao W."/>
            <person name="Tachedjian M."/>
            <person name="Zhu Y."/>
            <person name="Zhou P."/>
            <person name="Jiang X."/>
            <person name="Ng J."/>
            <person name="Yang L."/>
            <person name="Wu L."/>
            <person name="Xiao J."/>
            <person name="Feng Y."/>
            <person name="Chen Y."/>
            <person name="Sun X."/>
            <person name="Zhang Y."/>
            <person name="Marsh G.A."/>
            <person name="Crameri G."/>
            <person name="Broder C.C."/>
            <person name="Frey K.G."/>
            <person name="Wang L.F."/>
            <person name="Wang J."/>
        </authorList>
    </citation>
    <scope>NUCLEOTIDE SEQUENCE [LARGE SCALE GENOMIC DNA]</scope>
</reference>
<organism evidence="2 3">
    <name type="scientific">Myotis davidii</name>
    <name type="common">David's myotis</name>
    <dbReference type="NCBI Taxonomy" id="225400"/>
    <lineage>
        <taxon>Eukaryota</taxon>
        <taxon>Metazoa</taxon>
        <taxon>Chordata</taxon>
        <taxon>Craniata</taxon>
        <taxon>Vertebrata</taxon>
        <taxon>Euteleostomi</taxon>
        <taxon>Mammalia</taxon>
        <taxon>Eutheria</taxon>
        <taxon>Laurasiatheria</taxon>
        <taxon>Chiroptera</taxon>
        <taxon>Yangochiroptera</taxon>
        <taxon>Vespertilionidae</taxon>
        <taxon>Myotis</taxon>
    </lineage>
</organism>
<feature type="region of interest" description="Disordered" evidence="1">
    <location>
        <begin position="229"/>
        <end position="255"/>
    </location>
</feature>
<feature type="compositionally biased region" description="Basic and acidic residues" evidence="1">
    <location>
        <begin position="119"/>
        <end position="132"/>
    </location>
</feature>
<sequence>MARRPLHKQLDWERKHAKQAEARLSQHLQRLEQAHLCQLRLLAWEQRQLQKQLQRLQHADRKGKCPSSPGNRVRQRPGGAPVRPQQGGDLGTPRATGARALATSTAQEAHGAPPQGPPSRRDGLKGPTRSKEQSPPQSQVTSPLAGEMPLDPAASTCSTAPGPGASPVGDGALGEARPEATGLQPNLCAREHVSLGAPTFREVWARAANAHYLRHRVPPEAERLLSMGEIFGHGGPGTQRRAPGGHLSDPPEPSE</sequence>
<evidence type="ECO:0000313" key="2">
    <source>
        <dbReference type="EMBL" id="ELK24491.1"/>
    </source>
</evidence>
<dbReference type="AlphaFoldDB" id="L5LF57"/>
<dbReference type="InterPro" id="IPR031525">
    <property type="entry name" value="CC190"/>
</dbReference>
<dbReference type="PANTHER" id="PTHR36871:SF1">
    <property type="entry name" value="COILED-COIL DOMAIN-CONTAINING PROTEIN 190"/>
    <property type="match status" value="1"/>
</dbReference>
<gene>
    <name evidence="2" type="ORF">MDA_GLEAN10001114</name>
</gene>
<keyword evidence="3" id="KW-1185">Reference proteome</keyword>